<dbReference type="EMBL" id="LSSN01001851">
    <property type="protein sequence ID" value="OMJ18072.1"/>
    <property type="molecule type" value="Genomic_DNA"/>
</dbReference>
<proteinExistence type="predicted"/>
<dbReference type="Proteomes" id="UP000187283">
    <property type="component" value="Unassembled WGS sequence"/>
</dbReference>
<keyword evidence="2" id="KW-1185">Reference proteome</keyword>
<dbReference type="STRING" id="133412.A0A1R1XTV4"/>
<sequence length="111" mass="12509">MSEAQCHPIETVIDQSTRLVAKVGKSAAMERIPEELGITSVFLRASTACERAYIKWPASKTRIEDLIKYPIKVQKSTWVTGGSRWIKRYCKTDAAGQTVILLANRKIKNEK</sequence>
<comment type="caution">
    <text evidence="1">The sequence shown here is derived from an EMBL/GenBank/DDBJ whole genome shotgun (WGS) entry which is preliminary data.</text>
</comment>
<organism evidence="1 2">
    <name type="scientific">Smittium culicis</name>
    <dbReference type="NCBI Taxonomy" id="133412"/>
    <lineage>
        <taxon>Eukaryota</taxon>
        <taxon>Fungi</taxon>
        <taxon>Fungi incertae sedis</taxon>
        <taxon>Zoopagomycota</taxon>
        <taxon>Kickxellomycotina</taxon>
        <taxon>Harpellomycetes</taxon>
        <taxon>Harpellales</taxon>
        <taxon>Legeriomycetaceae</taxon>
        <taxon>Smittium</taxon>
    </lineage>
</organism>
<gene>
    <name evidence="1" type="ORF">AYI70_g5574</name>
</gene>
<name>A0A1R1XTV4_9FUNG</name>
<reference evidence="1 2" key="1">
    <citation type="submission" date="2017-01" db="EMBL/GenBank/DDBJ databases">
        <authorList>
            <person name="Mah S.A."/>
            <person name="Swanson W.J."/>
            <person name="Moy G.W."/>
            <person name="Vacquier V.D."/>
        </authorList>
    </citation>
    <scope>NUCLEOTIDE SEQUENCE [LARGE SCALE GENOMIC DNA]</scope>
    <source>
        <strain evidence="1 2">GSMNP</strain>
    </source>
</reference>
<dbReference type="OrthoDB" id="10589486at2759"/>
<protein>
    <submittedName>
        <fullName evidence="1">Uncharacterized protein</fullName>
    </submittedName>
</protein>
<evidence type="ECO:0000313" key="1">
    <source>
        <dbReference type="EMBL" id="OMJ18072.1"/>
    </source>
</evidence>
<evidence type="ECO:0000313" key="2">
    <source>
        <dbReference type="Proteomes" id="UP000187283"/>
    </source>
</evidence>
<accession>A0A1R1XTV4</accession>
<dbReference type="AlphaFoldDB" id="A0A1R1XTV4"/>